<evidence type="ECO:0000313" key="3">
    <source>
        <dbReference type="Proteomes" id="UP000030744"/>
    </source>
</evidence>
<evidence type="ECO:0000256" key="1">
    <source>
        <dbReference type="SAM" id="MobiDB-lite"/>
    </source>
</evidence>
<dbReference type="Proteomes" id="UP000030744">
    <property type="component" value="Unassembled WGS sequence"/>
</dbReference>
<dbReference type="GO" id="GO:0010468">
    <property type="term" value="P:regulation of gene expression"/>
    <property type="evidence" value="ECO:0007669"/>
    <property type="project" value="TreeGrafter"/>
</dbReference>
<feature type="region of interest" description="Disordered" evidence="1">
    <location>
        <begin position="164"/>
        <end position="184"/>
    </location>
</feature>
<protein>
    <submittedName>
        <fullName evidence="2">Uncharacterized protein</fullName>
    </submittedName>
</protein>
<feature type="region of interest" description="Disordered" evidence="1">
    <location>
        <begin position="397"/>
        <end position="509"/>
    </location>
</feature>
<dbReference type="AlphaFoldDB" id="U6K507"/>
<gene>
    <name evidence="2" type="ORF">EMH_0048350</name>
</gene>
<feature type="compositionally biased region" description="Polar residues" evidence="1">
    <location>
        <begin position="279"/>
        <end position="294"/>
    </location>
</feature>
<feature type="compositionally biased region" description="Low complexity" evidence="1">
    <location>
        <begin position="298"/>
        <end position="312"/>
    </location>
</feature>
<evidence type="ECO:0000313" key="2">
    <source>
        <dbReference type="EMBL" id="CDJ32789.1"/>
    </source>
</evidence>
<reference evidence="2" key="1">
    <citation type="submission" date="2013-10" db="EMBL/GenBank/DDBJ databases">
        <title>Genomic analysis of the causative agents of coccidiosis in chickens.</title>
        <authorList>
            <person name="Reid A.J."/>
            <person name="Blake D."/>
            <person name="Billington K."/>
            <person name="Browne H."/>
            <person name="Dunn M."/>
            <person name="Hung S."/>
            <person name="Kawahara F."/>
            <person name="Miranda-Saavedra D."/>
            <person name="Mourier T."/>
            <person name="Nagra H."/>
            <person name="Otto T.D."/>
            <person name="Rawlings N."/>
            <person name="Sanchez A."/>
            <person name="Sanders M."/>
            <person name="Subramaniam C."/>
            <person name="Tay Y."/>
            <person name="Dear P."/>
            <person name="Doerig C."/>
            <person name="Gruber A."/>
            <person name="Parkinson J."/>
            <person name="Shirley M."/>
            <person name="Wan K.L."/>
            <person name="Berriman M."/>
            <person name="Tomley F."/>
            <person name="Pain A."/>
        </authorList>
    </citation>
    <scope>NUCLEOTIDE SEQUENCE [LARGE SCALE GENOMIC DNA]</scope>
    <source>
        <strain evidence="2">Houghton</strain>
    </source>
</reference>
<feature type="region of interest" description="Disordered" evidence="1">
    <location>
        <begin position="1"/>
        <end position="21"/>
    </location>
</feature>
<feature type="compositionally biased region" description="Polar residues" evidence="1">
    <location>
        <begin position="410"/>
        <end position="420"/>
    </location>
</feature>
<feature type="compositionally biased region" description="Basic and acidic residues" evidence="1">
    <location>
        <begin position="463"/>
        <end position="492"/>
    </location>
</feature>
<dbReference type="GO" id="GO:0043565">
    <property type="term" value="F:sequence-specific DNA binding"/>
    <property type="evidence" value="ECO:0007669"/>
    <property type="project" value="TreeGrafter"/>
</dbReference>
<dbReference type="GO" id="GO:0005634">
    <property type="term" value="C:nucleus"/>
    <property type="evidence" value="ECO:0007669"/>
    <property type="project" value="TreeGrafter"/>
</dbReference>
<dbReference type="VEuPathDB" id="ToxoDB:EMH_0048350"/>
<feature type="compositionally biased region" description="Low complexity" evidence="1">
    <location>
        <begin position="617"/>
        <end position="627"/>
    </location>
</feature>
<accession>U6K507</accession>
<dbReference type="PANTHER" id="PTHR14312:SF1">
    <property type="entry name" value="BASIC-LEUCINE ZIPPER TRANSCRIPTION FACTOR A"/>
    <property type="match status" value="1"/>
</dbReference>
<feature type="compositionally biased region" description="Polar residues" evidence="1">
    <location>
        <begin position="493"/>
        <end position="504"/>
    </location>
</feature>
<feature type="region of interest" description="Disordered" evidence="1">
    <location>
        <begin position="60"/>
        <end position="99"/>
    </location>
</feature>
<dbReference type="PANTHER" id="PTHR14312">
    <property type="entry name" value="CREB/ATF BZIP TRANSCRIPTION FACTOR"/>
    <property type="match status" value="1"/>
</dbReference>
<dbReference type="GeneID" id="25379522"/>
<sequence length="669" mass="73188">MLFLTNRANRTTAGTTVTPEPPIAFAGPKVLICRRRKRGTTSTMGPLKVIKDVVRKIKNKTRNSRSQQQDQQQQQLAASSVPTPQTETPSNTTETPCDRLVQEQDVETIIFENDVTSSRAQHNRTAAAKPLNETPIIYAANPTYGIRRAFALPHDCPTIIEGEEWDSGECSDPEEMPSRPNNYSQSTAAVHTAAAAASGATASAALETTALHSQTPTLDIAFLQSGSRVPDGPRNFASEGADHGWKAFMNGRWRPSSIPTLSDLAFKPFFDCVPESPQCDPNNRSAQGLQPSTKESNEAVSADPEAAASPSSHWKGTEDQTEQRTSVLSAVPCNPFATESQEQRCQQEGEGSSMGSGSFIASIMERVVTLLEGSAAMLSSCGVADIIDESQLVVSDGRIRRSHHQPSAPAENNTTTTQCAGDSPIIPVYRQRDSVEGSDDEVSSNAKLNSEKEKDFQSSSADEATKTEDDCQDGKLKSECQEHLSRNTEDNSPHISETTFSGNKQENKEVEESKEARCCLIGELNDSSGLHNLSDQDSSFAMHLPGVAGDEIKQISALPAAFMLQVCGSYITACRADGSRLHFHHFETNQPHLMYSLSMFYRPLSCAGLSGGLQQQQKQQQKQQQEQPQKEKQQLQQKQLEKLQQQHQHRQQQLLGLQQLELYVSLSGI</sequence>
<name>U6K507_9EIME</name>
<feature type="region of interest" description="Disordered" evidence="1">
    <location>
        <begin position="617"/>
        <end position="641"/>
    </location>
</feature>
<keyword evidence="3" id="KW-1185">Reference proteome</keyword>
<feature type="compositionally biased region" description="Low complexity" evidence="1">
    <location>
        <begin position="1"/>
        <end position="18"/>
    </location>
</feature>
<feature type="region of interest" description="Disordered" evidence="1">
    <location>
        <begin position="277"/>
        <end position="326"/>
    </location>
</feature>
<proteinExistence type="predicted"/>
<organism evidence="2 3">
    <name type="scientific">Eimeria mitis</name>
    <dbReference type="NCBI Taxonomy" id="44415"/>
    <lineage>
        <taxon>Eukaryota</taxon>
        <taxon>Sar</taxon>
        <taxon>Alveolata</taxon>
        <taxon>Apicomplexa</taxon>
        <taxon>Conoidasida</taxon>
        <taxon>Coccidia</taxon>
        <taxon>Eucoccidiorida</taxon>
        <taxon>Eimeriorina</taxon>
        <taxon>Eimeriidae</taxon>
        <taxon>Eimeria</taxon>
    </lineage>
</organism>
<reference evidence="2" key="2">
    <citation type="submission" date="2013-10" db="EMBL/GenBank/DDBJ databases">
        <authorList>
            <person name="Aslett M."/>
        </authorList>
    </citation>
    <scope>NUCLEOTIDE SEQUENCE [LARGE SCALE GENOMIC DNA]</scope>
    <source>
        <strain evidence="2">Houghton</strain>
    </source>
</reference>
<dbReference type="RefSeq" id="XP_013355353.1">
    <property type="nucleotide sequence ID" value="XM_013499899.1"/>
</dbReference>
<dbReference type="OrthoDB" id="348128at2759"/>
<dbReference type="EMBL" id="HG684526">
    <property type="protein sequence ID" value="CDJ32789.1"/>
    <property type="molecule type" value="Genomic_DNA"/>
</dbReference>
<feature type="compositionally biased region" description="Polar residues" evidence="1">
    <location>
        <begin position="76"/>
        <end position="95"/>
    </location>
</feature>
<feature type="compositionally biased region" description="Acidic residues" evidence="1">
    <location>
        <begin position="164"/>
        <end position="175"/>
    </location>
</feature>